<dbReference type="HOGENOM" id="CLU_2655276_0_0_1"/>
<keyword evidence="1" id="KW-0472">Membrane</keyword>
<name>S7ZML0_PENO1</name>
<dbReference type="AlphaFoldDB" id="S7ZML0"/>
<sequence>MALIHITLTCCPSSPGVLHPLAPLILLSTALPALAAVFLRAQMMHDRACLVPVVPCSVAVDTFPLAWKISFRSNHN</sequence>
<dbReference type="Proteomes" id="UP000019376">
    <property type="component" value="Unassembled WGS sequence"/>
</dbReference>
<organism evidence="2 3">
    <name type="scientific">Penicillium oxalicum (strain 114-2 / CGMCC 5302)</name>
    <name type="common">Penicillium decumbens</name>
    <dbReference type="NCBI Taxonomy" id="933388"/>
    <lineage>
        <taxon>Eukaryota</taxon>
        <taxon>Fungi</taxon>
        <taxon>Dikarya</taxon>
        <taxon>Ascomycota</taxon>
        <taxon>Pezizomycotina</taxon>
        <taxon>Eurotiomycetes</taxon>
        <taxon>Eurotiomycetidae</taxon>
        <taxon>Eurotiales</taxon>
        <taxon>Aspergillaceae</taxon>
        <taxon>Penicillium</taxon>
    </lineage>
</organism>
<gene>
    <name evidence="2" type="ORF">PDE_06549</name>
</gene>
<evidence type="ECO:0000313" key="3">
    <source>
        <dbReference type="Proteomes" id="UP000019376"/>
    </source>
</evidence>
<keyword evidence="3" id="KW-1185">Reference proteome</keyword>
<keyword evidence="1" id="KW-1133">Transmembrane helix</keyword>
<protein>
    <submittedName>
        <fullName evidence="2">Uncharacterized protein</fullName>
    </submittedName>
</protein>
<evidence type="ECO:0000256" key="1">
    <source>
        <dbReference type="SAM" id="Phobius"/>
    </source>
</evidence>
<accession>S7ZML0</accession>
<evidence type="ECO:0000313" key="2">
    <source>
        <dbReference type="EMBL" id="EPS31594.1"/>
    </source>
</evidence>
<proteinExistence type="predicted"/>
<keyword evidence="1" id="KW-0812">Transmembrane</keyword>
<dbReference type="EMBL" id="KB644413">
    <property type="protein sequence ID" value="EPS31594.1"/>
    <property type="molecule type" value="Genomic_DNA"/>
</dbReference>
<reference evidence="2 3" key="1">
    <citation type="journal article" date="2013" name="PLoS ONE">
        <title>Genomic and secretomic analyses reveal unique features of the lignocellulolytic enzyme system of Penicillium decumbens.</title>
        <authorList>
            <person name="Liu G."/>
            <person name="Zhang L."/>
            <person name="Wei X."/>
            <person name="Zou G."/>
            <person name="Qin Y."/>
            <person name="Ma L."/>
            <person name="Li J."/>
            <person name="Zheng H."/>
            <person name="Wang S."/>
            <person name="Wang C."/>
            <person name="Xun L."/>
            <person name="Zhao G.-P."/>
            <person name="Zhou Z."/>
            <person name="Qu Y."/>
        </authorList>
    </citation>
    <scope>NUCLEOTIDE SEQUENCE [LARGE SCALE GENOMIC DNA]</scope>
    <source>
        <strain evidence="3">114-2 / CGMCC 5302</strain>
    </source>
</reference>
<feature type="transmembrane region" description="Helical" evidence="1">
    <location>
        <begin position="21"/>
        <end position="39"/>
    </location>
</feature>